<evidence type="ECO:0000313" key="2">
    <source>
        <dbReference type="Proteomes" id="UP000266152"/>
    </source>
</evidence>
<accession>A0A395RR15</accession>
<dbReference type="STRING" id="5514.A0A395RR15"/>
<reference evidence="1 2" key="1">
    <citation type="journal article" date="2018" name="PLoS Pathog.">
        <title>Evolution of structural diversity of trichothecenes, a family of toxins produced by plant pathogenic and entomopathogenic fungi.</title>
        <authorList>
            <person name="Proctor R.H."/>
            <person name="McCormick S.P."/>
            <person name="Kim H.S."/>
            <person name="Cardoza R.E."/>
            <person name="Stanley A.M."/>
            <person name="Lindo L."/>
            <person name="Kelly A."/>
            <person name="Brown D.W."/>
            <person name="Lee T."/>
            <person name="Vaughan M.M."/>
            <person name="Alexander N.J."/>
            <person name="Busman M."/>
            <person name="Gutierrez S."/>
        </authorList>
    </citation>
    <scope>NUCLEOTIDE SEQUENCE [LARGE SCALE GENOMIC DNA]</scope>
    <source>
        <strain evidence="1 2">NRRL 3299</strain>
    </source>
</reference>
<name>A0A395RR15_FUSSP</name>
<dbReference type="Proteomes" id="UP000266152">
    <property type="component" value="Unassembled WGS sequence"/>
</dbReference>
<evidence type="ECO:0000313" key="1">
    <source>
        <dbReference type="EMBL" id="RGP62578.1"/>
    </source>
</evidence>
<keyword evidence="2" id="KW-1185">Reference proteome</keyword>
<organism evidence="1 2">
    <name type="scientific">Fusarium sporotrichioides</name>
    <dbReference type="NCBI Taxonomy" id="5514"/>
    <lineage>
        <taxon>Eukaryota</taxon>
        <taxon>Fungi</taxon>
        <taxon>Dikarya</taxon>
        <taxon>Ascomycota</taxon>
        <taxon>Pezizomycotina</taxon>
        <taxon>Sordariomycetes</taxon>
        <taxon>Hypocreomycetidae</taxon>
        <taxon>Hypocreales</taxon>
        <taxon>Nectriaceae</taxon>
        <taxon>Fusarium</taxon>
    </lineage>
</organism>
<keyword evidence="1" id="KW-0418">Kinase</keyword>
<comment type="caution">
    <text evidence="1">The sequence shown here is derived from an EMBL/GenBank/DDBJ whole genome shotgun (WGS) entry which is preliminary data.</text>
</comment>
<keyword evidence="1" id="KW-0808">Transferase</keyword>
<dbReference type="AlphaFoldDB" id="A0A395RR15"/>
<gene>
    <name evidence="1" type="ORF">FSPOR_9157</name>
</gene>
<proteinExistence type="predicted"/>
<dbReference type="EMBL" id="PXOF01000144">
    <property type="protein sequence ID" value="RGP62578.1"/>
    <property type="molecule type" value="Genomic_DNA"/>
</dbReference>
<sequence length="203" mass="23338">MQADENEKKIVDSSDDDEQKSLEDYLIRLIALAADPGLDFWDPEDLQQYERSVDEAAEIIINIGRVSFSHIAPPLKQHYEAPTDLHHRLFPDTFDFCMETIHDAVFMIPITPGEAAWPRNDGGPDPNFKTNFEPDPQMPSYSTKYITFVKKYREAFIYGLEFKYLASELITLRKIEEANVKLESPLRIPLLKGYVVHATTEQS</sequence>
<dbReference type="GO" id="GO:0016301">
    <property type="term" value="F:kinase activity"/>
    <property type="evidence" value="ECO:0007669"/>
    <property type="project" value="UniProtKB-KW"/>
</dbReference>
<protein>
    <submittedName>
        <fullName evidence="1">Protein kinaselike domain protein</fullName>
    </submittedName>
</protein>